<dbReference type="InParanoid" id="A0A1S3K5D9"/>
<evidence type="ECO:0000256" key="2">
    <source>
        <dbReference type="ARBA" id="ARBA00022692"/>
    </source>
</evidence>
<evidence type="ECO:0000313" key="8">
    <source>
        <dbReference type="Proteomes" id="UP000085678"/>
    </source>
</evidence>
<accession>A0A1S3K5D9</accession>
<dbReference type="PROSITE" id="PS50262">
    <property type="entry name" value="G_PROTEIN_RECEP_F1_2"/>
    <property type="match status" value="1"/>
</dbReference>
<evidence type="ECO:0000256" key="1">
    <source>
        <dbReference type="ARBA" id="ARBA00004370"/>
    </source>
</evidence>
<dbReference type="OMA" id="CLTGPKF"/>
<dbReference type="SUPFAM" id="SSF81321">
    <property type="entry name" value="Family A G protein-coupled receptor-like"/>
    <property type="match status" value="1"/>
</dbReference>
<keyword evidence="5" id="KW-0807">Transducer</keyword>
<dbReference type="GeneID" id="106178908"/>
<dbReference type="AlphaFoldDB" id="A0A1S3K5D9"/>
<dbReference type="Proteomes" id="UP000085678">
    <property type="component" value="Unplaced"/>
</dbReference>
<name>A0A1S3K5D9_LINAN</name>
<keyword evidence="8" id="KW-1185">Reference proteome</keyword>
<feature type="transmembrane region" description="Helical" evidence="6">
    <location>
        <begin position="311"/>
        <end position="332"/>
    </location>
</feature>
<dbReference type="CDD" id="cd14978">
    <property type="entry name" value="7tmA_FMRFamide_R-like"/>
    <property type="match status" value="1"/>
</dbReference>
<keyword evidence="4 6" id="KW-0472">Membrane</keyword>
<feature type="transmembrane region" description="Helical" evidence="6">
    <location>
        <begin position="161"/>
        <end position="182"/>
    </location>
</feature>
<organism evidence="8 9">
    <name type="scientific">Lingula anatina</name>
    <name type="common">Brachiopod</name>
    <name type="synonym">Lingula unguis</name>
    <dbReference type="NCBI Taxonomy" id="7574"/>
    <lineage>
        <taxon>Eukaryota</taxon>
        <taxon>Metazoa</taxon>
        <taxon>Spiralia</taxon>
        <taxon>Lophotrochozoa</taxon>
        <taxon>Brachiopoda</taxon>
        <taxon>Linguliformea</taxon>
        <taxon>Lingulata</taxon>
        <taxon>Lingulida</taxon>
        <taxon>Linguloidea</taxon>
        <taxon>Lingulidae</taxon>
        <taxon>Lingula</taxon>
    </lineage>
</organism>
<dbReference type="InterPro" id="IPR052954">
    <property type="entry name" value="GPCR-Ligand_Int"/>
</dbReference>
<feature type="transmembrane region" description="Helical" evidence="6">
    <location>
        <begin position="268"/>
        <end position="291"/>
    </location>
</feature>
<evidence type="ECO:0000256" key="6">
    <source>
        <dbReference type="SAM" id="Phobius"/>
    </source>
</evidence>
<evidence type="ECO:0000313" key="9">
    <source>
        <dbReference type="RefSeq" id="XP_013417727.1"/>
    </source>
</evidence>
<reference evidence="9" key="1">
    <citation type="submission" date="2025-08" db="UniProtKB">
        <authorList>
            <consortium name="RefSeq"/>
        </authorList>
    </citation>
    <scope>IDENTIFICATION</scope>
    <source>
        <tissue evidence="9">Gonads</tissue>
    </source>
</reference>
<proteinExistence type="inferred from homology"/>
<dbReference type="PROSITE" id="PS00237">
    <property type="entry name" value="G_PROTEIN_RECEP_F1_1"/>
    <property type="match status" value="1"/>
</dbReference>
<dbReference type="InterPro" id="IPR000276">
    <property type="entry name" value="GPCR_Rhodpsn"/>
</dbReference>
<protein>
    <submittedName>
        <fullName evidence="9">Growth hormone secretagogue receptor type 1-like</fullName>
    </submittedName>
</protein>
<keyword evidence="5" id="KW-0675">Receptor</keyword>
<evidence type="ECO:0000256" key="5">
    <source>
        <dbReference type="RuleBase" id="RU000688"/>
    </source>
</evidence>
<dbReference type="OrthoDB" id="9983318at2759"/>
<gene>
    <name evidence="9" type="primary">LOC106178908</name>
</gene>
<evidence type="ECO:0000256" key="4">
    <source>
        <dbReference type="ARBA" id="ARBA00023136"/>
    </source>
</evidence>
<dbReference type="GO" id="GO:0004930">
    <property type="term" value="F:G protein-coupled receptor activity"/>
    <property type="evidence" value="ECO:0007669"/>
    <property type="project" value="UniProtKB-KW"/>
</dbReference>
<evidence type="ECO:0000259" key="7">
    <source>
        <dbReference type="PROSITE" id="PS50262"/>
    </source>
</evidence>
<dbReference type="PANTHER" id="PTHR46641:SF25">
    <property type="entry name" value="CNMAMIDE RECEPTOR-RELATED"/>
    <property type="match status" value="1"/>
</dbReference>
<feature type="transmembrane region" description="Helical" evidence="6">
    <location>
        <begin position="122"/>
        <end position="141"/>
    </location>
</feature>
<dbReference type="RefSeq" id="XP_013417727.1">
    <property type="nucleotide sequence ID" value="XM_013562273.1"/>
</dbReference>
<dbReference type="Gene3D" id="1.20.1070.10">
    <property type="entry name" value="Rhodopsin 7-helix transmembrane proteins"/>
    <property type="match status" value="1"/>
</dbReference>
<evidence type="ECO:0000256" key="3">
    <source>
        <dbReference type="ARBA" id="ARBA00022989"/>
    </source>
</evidence>
<dbReference type="GO" id="GO:0016020">
    <property type="term" value="C:membrane"/>
    <property type="evidence" value="ECO:0007669"/>
    <property type="project" value="UniProtKB-SubCell"/>
</dbReference>
<dbReference type="STRING" id="7574.A0A1S3K5D9"/>
<keyword evidence="2 5" id="KW-0812">Transmembrane</keyword>
<feature type="transmembrane region" description="Helical" evidence="6">
    <location>
        <begin position="80"/>
        <end position="102"/>
    </location>
</feature>
<feature type="domain" description="G-protein coupled receptors family 1 profile" evidence="7">
    <location>
        <begin position="60"/>
        <end position="330"/>
    </location>
</feature>
<keyword evidence="3 6" id="KW-1133">Transmembrane helix</keyword>
<dbReference type="PANTHER" id="PTHR46641">
    <property type="entry name" value="FMRFAMIDE RECEPTOR-RELATED"/>
    <property type="match status" value="1"/>
</dbReference>
<feature type="transmembrane region" description="Helical" evidence="6">
    <location>
        <begin position="45"/>
        <end position="68"/>
    </location>
</feature>
<dbReference type="InterPro" id="IPR017452">
    <property type="entry name" value="GPCR_Rhodpsn_7TM"/>
</dbReference>
<feature type="transmembrane region" description="Helical" evidence="6">
    <location>
        <begin position="214"/>
        <end position="247"/>
    </location>
</feature>
<comment type="subcellular location">
    <subcellularLocation>
        <location evidence="1">Membrane</location>
    </subcellularLocation>
</comment>
<keyword evidence="5" id="KW-0297">G-protein coupled receptor</keyword>
<dbReference type="Pfam" id="PF00001">
    <property type="entry name" value="7tm_1"/>
    <property type="match status" value="1"/>
</dbReference>
<sequence>MNVTDDSTNVSIWSTVTYNRTSNSSAGEDRRSYRNFYEYHASEQLWLIAPPILIIFGTLGNALSVCVLSTKKLRNLTTSLFLIVLAIVDTTVLFTGLLRYWIRHLSNVDIRHLSAVGCKVHVFLVYTSLDVSVWLLMAVTVERFLAVCFPFRVKQLCTIDVAKVTIVTIVAVLSLVNCHFFWTMGDVEYVIGNKTYTQRCTYADVKYYAFMTKIWPWIDFCIFSLIPLTLMLLCNISITVGLGRSYYRRKHLPLQGDHPASDVRMTTMTAMLMALSIVFIVTTVPIAAYLIGQREWTKNADSHTIAKLSLAWAIVNILQYSNNACNFLLYCLSGPRFRKALTEIACVRCFRNKVHPGNTATAGSTTAGVDYPRDQPNSAETCA</sequence>
<dbReference type="KEGG" id="lak:106178908"/>
<dbReference type="PRINTS" id="PR00237">
    <property type="entry name" value="GPCRRHODOPSN"/>
</dbReference>
<comment type="similarity">
    <text evidence="5">Belongs to the G-protein coupled receptor 1 family.</text>
</comment>